<protein>
    <submittedName>
        <fullName evidence="9">ABC transporter permease</fullName>
    </submittedName>
</protein>
<keyword evidence="4 7" id="KW-0812">Transmembrane</keyword>
<dbReference type="PANTHER" id="PTHR30151">
    <property type="entry name" value="ALKANE SULFONATE ABC TRANSPORTER-RELATED, MEMBRANE SUBUNIT"/>
    <property type="match status" value="1"/>
</dbReference>
<dbReference type="Proteomes" id="UP000782312">
    <property type="component" value="Unassembled WGS sequence"/>
</dbReference>
<dbReference type="GO" id="GO:0005886">
    <property type="term" value="C:plasma membrane"/>
    <property type="evidence" value="ECO:0007669"/>
    <property type="project" value="UniProtKB-SubCell"/>
</dbReference>
<evidence type="ECO:0000256" key="4">
    <source>
        <dbReference type="ARBA" id="ARBA00022692"/>
    </source>
</evidence>
<feature type="transmembrane region" description="Helical" evidence="7">
    <location>
        <begin position="33"/>
        <end position="51"/>
    </location>
</feature>
<evidence type="ECO:0000313" key="10">
    <source>
        <dbReference type="Proteomes" id="UP000782312"/>
    </source>
</evidence>
<keyword evidence="6 7" id="KW-0472">Membrane</keyword>
<dbReference type="InterPro" id="IPR035906">
    <property type="entry name" value="MetI-like_sf"/>
</dbReference>
<feature type="transmembrane region" description="Helical" evidence="7">
    <location>
        <begin position="151"/>
        <end position="173"/>
    </location>
</feature>
<comment type="caution">
    <text evidence="9">The sequence shown here is derived from an EMBL/GenBank/DDBJ whole genome shotgun (WGS) entry which is preliminary data.</text>
</comment>
<dbReference type="PANTHER" id="PTHR30151:SF20">
    <property type="entry name" value="ABC TRANSPORTER PERMEASE PROTEIN HI_0355-RELATED"/>
    <property type="match status" value="1"/>
</dbReference>
<keyword evidence="2 7" id="KW-0813">Transport</keyword>
<evidence type="ECO:0000256" key="1">
    <source>
        <dbReference type="ARBA" id="ARBA00004651"/>
    </source>
</evidence>
<dbReference type="InterPro" id="IPR000515">
    <property type="entry name" value="MetI-like"/>
</dbReference>
<dbReference type="EMBL" id="JACPUR010000004">
    <property type="protein sequence ID" value="MBI3126479.1"/>
    <property type="molecule type" value="Genomic_DNA"/>
</dbReference>
<feature type="transmembrane region" description="Helical" evidence="7">
    <location>
        <begin position="203"/>
        <end position="226"/>
    </location>
</feature>
<dbReference type="Gene3D" id="1.10.3720.10">
    <property type="entry name" value="MetI-like"/>
    <property type="match status" value="1"/>
</dbReference>
<keyword evidence="3" id="KW-1003">Cell membrane</keyword>
<keyword evidence="5 7" id="KW-1133">Transmembrane helix</keyword>
<comment type="subcellular location">
    <subcellularLocation>
        <location evidence="1 7">Cell membrane</location>
        <topology evidence="1 7">Multi-pass membrane protein</topology>
    </subcellularLocation>
</comment>
<accession>A0A932HVK1</accession>
<dbReference type="SUPFAM" id="SSF161098">
    <property type="entry name" value="MetI-like"/>
    <property type="match status" value="1"/>
</dbReference>
<evidence type="ECO:0000256" key="2">
    <source>
        <dbReference type="ARBA" id="ARBA00022448"/>
    </source>
</evidence>
<dbReference type="PROSITE" id="PS50928">
    <property type="entry name" value="ABC_TM1"/>
    <property type="match status" value="1"/>
</dbReference>
<comment type="similarity">
    <text evidence="7">Belongs to the binding-protein-dependent transport system permease family.</text>
</comment>
<feature type="domain" description="ABC transmembrane type-1" evidence="8">
    <location>
        <begin position="81"/>
        <end position="265"/>
    </location>
</feature>
<gene>
    <name evidence="9" type="ORF">HYZ11_02610</name>
</gene>
<dbReference type="Pfam" id="PF00528">
    <property type="entry name" value="BPD_transp_1"/>
    <property type="match status" value="1"/>
</dbReference>
<evidence type="ECO:0000256" key="5">
    <source>
        <dbReference type="ARBA" id="ARBA00022989"/>
    </source>
</evidence>
<evidence type="ECO:0000313" key="9">
    <source>
        <dbReference type="EMBL" id="MBI3126479.1"/>
    </source>
</evidence>
<dbReference type="AlphaFoldDB" id="A0A932HVK1"/>
<name>A0A932HVK1_UNCTE</name>
<dbReference type="GO" id="GO:0055085">
    <property type="term" value="P:transmembrane transport"/>
    <property type="evidence" value="ECO:0007669"/>
    <property type="project" value="InterPro"/>
</dbReference>
<evidence type="ECO:0000256" key="6">
    <source>
        <dbReference type="ARBA" id="ARBA00023136"/>
    </source>
</evidence>
<reference evidence="9" key="1">
    <citation type="submission" date="2020-07" db="EMBL/GenBank/DDBJ databases">
        <title>Huge and variable diversity of episymbiotic CPR bacteria and DPANN archaea in groundwater ecosystems.</title>
        <authorList>
            <person name="He C.Y."/>
            <person name="Keren R."/>
            <person name="Whittaker M."/>
            <person name="Farag I.F."/>
            <person name="Doudna J."/>
            <person name="Cate J.H.D."/>
            <person name="Banfield J.F."/>
        </authorList>
    </citation>
    <scope>NUCLEOTIDE SEQUENCE</scope>
    <source>
        <strain evidence="9">NC_groundwater_763_Ag_S-0.2um_68_21</strain>
    </source>
</reference>
<dbReference type="CDD" id="cd06261">
    <property type="entry name" value="TM_PBP2"/>
    <property type="match status" value="1"/>
</dbReference>
<sequence>MAHIQGDAQRLDRPGPRPEKASSLRAHLAARRYLFLSALLFVAIIALWHLLPTSGLIHQIILPTPGAIAAVFPEVVGHALFLSHFSFTLFSILVGFILGSGIGFAMGVLFAFSELWRKTLYPYVMGFQSTPRVILAPLMIAWFGFGPESKIAQAVVGCFFPVFLNTLVGLSLVEENALKLMRSLRATPWQTFRMLRFPYAMPTIFAGLKVSLTFATIGVIVAEFVATEYGLGYELTRYHVELAIPQMYAIIIIIGLLGLALYLAIEWLDRKIVFWRAEDAEMSKLR</sequence>
<proteinExistence type="inferred from homology"/>
<feature type="transmembrane region" description="Helical" evidence="7">
    <location>
        <begin position="87"/>
        <end position="112"/>
    </location>
</feature>
<evidence type="ECO:0000256" key="3">
    <source>
        <dbReference type="ARBA" id="ARBA00022475"/>
    </source>
</evidence>
<evidence type="ECO:0000259" key="8">
    <source>
        <dbReference type="PROSITE" id="PS50928"/>
    </source>
</evidence>
<organism evidence="9 10">
    <name type="scientific">Tectimicrobiota bacterium</name>
    <dbReference type="NCBI Taxonomy" id="2528274"/>
    <lineage>
        <taxon>Bacteria</taxon>
        <taxon>Pseudomonadati</taxon>
        <taxon>Nitrospinota/Tectimicrobiota group</taxon>
        <taxon>Candidatus Tectimicrobiota</taxon>
    </lineage>
</organism>
<feature type="transmembrane region" description="Helical" evidence="7">
    <location>
        <begin position="246"/>
        <end position="265"/>
    </location>
</feature>
<evidence type="ECO:0000256" key="7">
    <source>
        <dbReference type="RuleBase" id="RU363032"/>
    </source>
</evidence>